<evidence type="ECO:0000256" key="1">
    <source>
        <dbReference type="ARBA" id="ARBA00004370"/>
    </source>
</evidence>
<sequence length="425" mass="46043">MIQLITWRNKLVAIVAVAILQIFVILPVSFANPESVSLNFVQEDIRVVLHTLSLLSGVNMIIDESAAKESPNITVRLDNVSLDTAIDLIAQAKGLTYHKVDNTIIFDRADVADSAVIKLQYVTAQDMKSTIASAAEGLKVKLDTDIPSNTLLVTGSSLGISRIKQIVDELDKRPQQVELEAKVVAISKSATKDLGVTWNWDETPKTYEYTPAGTSYDSTTGTTTTTTQPTITRHTSLADGYPGIIQYGRDPDGHPYEFYYTAKINALVSNGNAKILSQPKVTTINGKQARILIGDRVPVQTNTVANGTTSTSTTYVDTGIKLTYTPIVGADGQITANVKTEVSTPQLVSDIKQYQITTREAETNVRMKDGETMVIGGLIGSQESKTYTKVPFLGDLPILGTLFRSVSNSGSESEIVIFLTAHVVQ</sequence>
<keyword evidence="2 7" id="KW-0813">Transport</keyword>
<dbReference type="Gene3D" id="3.30.1370.130">
    <property type="match status" value="1"/>
</dbReference>
<keyword evidence="5" id="KW-0998">Cell outer membrane</keyword>
<dbReference type="GO" id="GO:0009306">
    <property type="term" value="P:protein secretion"/>
    <property type="evidence" value="ECO:0007669"/>
    <property type="project" value="InterPro"/>
</dbReference>
<dbReference type="RefSeq" id="WP_149733077.1">
    <property type="nucleotide sequence ID" value="NZ_FQZD01000004.1"/>
</dbReference>
<dbReference type="PRINTS" id="PR00811">
    <property type="entry name" value="BCTERIALGSPD"/>
</dbReference>
<dbReference type="GO" id="GO:0009279">
    <property type="term" value="C:cell outer membrane"/>
    <property type="evidence" value="ECO:0007669"/>
    <property type="project" value="UniProtKB-SubCell"/>
</dbReference>
<evidence type="ECO:0000256" key="5">
    <source>
        <dbReference type="ARBA" id="ARBA00023237"/>
    </source>
</evidence>
<dbReference type="GO" id="GO:0015627">
    <property type="term" value="C:type II protein secretion system complex"/>
    <property type="evidence" value="ECO:0007669"/>
    <property type="project" value="TreeGrafter"/>
</dbReference>
<dbReference type="InterPro" id="IPR001775">
    <property type="entry name" value="GspD/PilQ"/>
</dbReference>
<dbReference type="Gene3D" id="3.30.1370.120">
    <property type="match status" value="1"/>
</dbReference>
<evidence type="ECO:0000256" key="7">
    <source>
        <dbReference type="RuleBase" id="RU004004"/>
    </source>
</evidence>
<evidence type="ECO:0000256" key="6">
    <source>
        <dbReference type="RuleBase" id="RU004003"/>
    </source>
</evidence>
<dbReference type="InterPro" id="IPR004845">
    <property type="entry name" value="T2SS_GspD_CS"/>
</dbReference>
<protein>
    <submittedName>
        <fullName evidence="9">Type IV pilus assembly protein PilQ</fullName>
    </submittedName>
</protein>
<evidence type="ECO:0000256" key="4">
    <source>
        <dbReference type="ARBA" id="ARBA00023136"/>
    </source>
</evidence>
<dbReference type="Proteomes" id="UP000322917">
    <property type="component" value="Unassembled WGS sequence"/>
</dbReference>
<name>A0A1M6AF36_9FIRM</name>
<evidence type="ECO:0000256" key="2">
    <source>
        <dbReference type="ARBA" id="ARBA00022448"/>
    </source>
</evidence>
<dbReference type="InterPro" id="IPR050810">
    <property type="entry name" value="Bact_Secretion_Sys_Channel"/>
</dbReference>
<dbReference type="Pfam" id="PF00263">
    <property type="entry name" value="Secretin"/>
    <property type="match status" value="1"/>
</dbReference>
<proteinExistence type="inferred from homology"/>
<organism evidence="9 10">
    <name type="scientific">Propionispora hippei DSM 15287</name>
    <dbReference type="NCBI Taxonomy" id="1123003"/>
    <lineage>
        <taxon>Bacteria</taxon>
        <taxon>Bacillati</taxon>
        <taxon>Bacillota</taxon>
        <taxon>Negativicutes</taxon>
        <taxon>Selenomonadales</taxon>
        <taxon>Sporomusaceae</taxon>
        <taxon>Propionispora</taxon>
    </lineage>
</organism>
<dbReference type="SMART" id="SM00965">
    <property type="entry name" value="STN"/>
    <property type="match status" value="1"/>
</dbReference>
<keyword evidence="10" id="KW-1185">Reference proteome</keyword>
<dbReference type="InterPro" id="IPR038591">
    <property type="entry name" value="NolW-like_sf"/>
</dbReference>
<dbReference type="PANTHER" id="PTHR30332:SF17">
    <property type="entry name" value="TYPE IV PILIATION SYSTEM PROTEIN DR_0774-RELATED"/>
    <property type="match status" value="1"/>
</dbReference>
<dbReference type="EMBL" id="FQZD01000004">
    <property type="protein sequence ID" value="SHI35022.1"/>
    <property type="molecule type" value="Genomic_DNA"/>
</dbReference>
<dbReference type="OrthoDB" id="9779724at2"/>
<dbReference type="InterPro" id="IPR004846">
    <property type="entry name" value="T2SS/T3SS_dom"/>
</dbReference>
<dbReference type="Pfam" id="PF03958">
    <property type="entry name" value="Secretin_N"/>
    <property type="match status" value="1"/>
</dbReference>
<dbReference type="PANTHER" id="PTHR30332">
    <property type="entry name" value="PROBABLE GENERAL SECRETION PATHWAY PROTEIN D"/>
    <property type="match status" value="1"/>
</dbReference>
<evidence type="ECO:0000259" key="8">
    <source>
        <dbReference type="SMART" id="SM00965"/>
    </source>
</evidence>
<keyword evidence="3" id="KW-0732">Signal</keyword>
<evidence type="ECO:0000313" key="9">
    <source>
        <dbReference type="EMBL" id="SHI35022.1"/>
    </source>
</evidence>
<dbReference type="InterPro" id="IPR005644">
    <property type="entry name" value="NolW-like"/>
</dbReference>
<evidence type="ECO:0000313" key="10">
    <source>
        <dbReference type="Proteomes" id="UP000322917"/>
    </source>
</evidence>
<gene>
    <name evidence="9" type="ORF">SAMN02745170_00136</name>
</gene>
<feature type="domain" description="Secretin/TonB short N-terminal" evidence="8">
    <location>
        <begin position="58"/>
        <end position="109"/>
    </location>
</feature>
<dbReference type="PROSITE" id="PS00875">
    <property type="entry name" value="T2SP_D"/>
    <property type="match status" value="1"/>
</dbReference>
<comment type="similarity">
    <text evidence="6">Belongs to the bacterial secretin family.</text>
</comment>
<dbReference type="InterPro" id="IPR011662">
    <property type="entry name" value="Secretin/TonB_short_N"/>
</dbReference>
<keyword evidence="4" id="KW-0472">Membrane</keyword>
<evidence type="ECO:0000256" key="3">
    <source>
        <dbReference type="ARBA" id="ARBA00022729"/>
    </source>
</evidence>
<comment type="subcellular location">
    <subcellularLocation>
        <location evidence="7">Cell outer membrane</location>
    </subcellularLocation>
    <subcellularLocation>
        <location evidence="1">Membrane</location>
    </subcellularLocation>
</comment>
<reference evidence="9 10" key="1">
    <citation type="submission" date="2016-11" db="EMBL/GenBank/DDBJ databases">
        <authorList>
            <person name="Varghese N."/>
            <person name="Submissions S."/>
        </authorList>
    </citation>
    <scope>NUCLEOTIDE SEQUENCE [LARGE SCALE GENOMIC DNA]</scope>
    <source>
        <strain evidence="9 10">DSM 15287</strain>
    </source>
</reference>
<dbReference type="AlphaFoldDB" id="A0A1M6AF36"/>
<accession>A0A1M6AF36</accession>